<sequence length="669" mass="72771">MATCLPSDVLVNIFVRVNFPTSFTQTCRAFRRVAADTLARKRWLLFRYRRTSLAHQLLFRHAQLLLPTAPGSPAELLDWICQSHPSGPALQITPPSRFTLQTFFRALSISTTGNWVQSPFRIEWLASLPDGVRGRTAHALATTVLSLAHRIYGPDLGDVFSDDLHRFCSILQRNDPYTHDSGMRVRTDRSPFVWTLLVERDPIDEAQLAELRSLVLDARFAPTPLGLTSPVELSLLLWDAASLPDPCILSALIQNWCPTNLNTEHILSQGFIHWPEIPTFDHLATTLLSSLPVDATTFKSVFSTVAAQVGSVLASYPTSRVTTTFHPNPTAHNLFSALRTLASHASSSADLSFPDLCLAHVRKHGFTKGCIVETLSIAAHWDIVAAVPDAQLGTGMAVMVGTRIMDEMHSGAGAGDREMLRKALAFPFRFVPRHLPATHPLLPHTLTLLLRTATNCLVPFPLAPRRVTISASSGGENLAGCVHHYAKAGIVPPREEMEKLAAAVEQAGADAQTPGGLPRVAFKVLRSVEHVMRVKEKEALESEASGTEAAPPAYVQPHNREDVVESEDAFFSLLDDVEEAVAPAIAAASAATASVDMDDFEDGFLSLLDGPPSDTAAADSGWHETTELGYLALLDKADAALAGPSTVGGKPEDDEAREWWEGFSGMFEE</sequence>
<dbReference type="EMBL" id="KQ965736">
    <property type="protein sequence ID" value="KXS20318.1"/>
    <property type="molecule type" value="Genomic_DNA"/>
</dbReference>
<dbReference type="Proteomes" id="UP000070544">
    <property type="component" value="Unassembled WGS sequence"/>
</dbReference>
<organism evidence="1 2">
    <name type="scientific">Gonapodya prolifera (strain JEL478)</name>
    <name type="common">Monoblepharis prolifera</name>
    <dbReference type="NCBI Taxonomy" id="1344416"/>
    <lineage>
        <taxon>Eukaryota</taxon>
        <taxon>Fungi</taxon>
        <taxon>Fungi incertae sedis</taxon>
        <taxon>Chytridiomycota</taxon>
        <taxon>Chytridiomycota incertae sedis</taxon>
        <taxon>Monoblepharidomycetes</taxon>
        <taxon>Monoblepharidales</taxon>
        <taxon>Gonapodyaceae</taxon>
        <taxon>Gonapodya</taxon>
    </lineage>
</organism>
<dbReference type="AlphaFoldDB" id="A0A139AUC2"/>
<evidence type="ECO:0008006" key="3">
    <source>
        <dbReference type="Google" id="ProtNLM"/>
    </source>
</evidence>
<dbReference type="CDD" id="cd09917">
    <property type="entry name" value="F-box_SF"/>
    <property type="match status" value="1"/>
</dbReference>
<accession>A0A139AUC2</accession>
<keyword evidence="2" id="KW-1185">Reference proteome</keyword>
<gene>
    <name evidence="1" type="ORF">M427DRAFT_131659</name>
</gene>
<protein>
    <recommendedName>
        <fullName evidence="3">F-box domain-containing protein</fullName>
    </recommendedName>
</protein>
<evidence type="ECO:0000313" key="1">
    <source>
        <dbReference type="EMBL" id="KXS20318.1"/>
    </source>
</evidence>
<name>A0A139AUC2_GONPJ</name>
<reference evidence="1 2" key="1">
    <citation type="journal article" date="2015" name="Genome Biol. Evol.">
        <title>Phylogenomic analyses indicate that early fungi evolved digesting cell walls of algal ancestors of land plants.</title>
        <authorList>
            <person name="Chang Y."/>
            <person name="Wang S."/>
            <person name="Sekimoto S."/>
            <person name="Aerts A.L."/>
            <person name="Choi C."/>
            <person name="Clum A."/>
            <person name="LaButti K.M."/>
            <person name="Lindquist E.A."/>
            <person name="Yee Ngan C."/>
            <person name="Ohm R.A."/>
            <person name="Salamov A.A."/>
            <person name="Grigoriev I.V."/>
            <person name="Spatafora J.W."/>
            <person name="Berbee M.L."/>
        </authorList>
    </citation>
    <scope>NUCLEOTIDE SEQUENCE [LARGE SCALE GENOMIC DNA]</scope>
    <source>
        <strain evidence="1 2">JEL478</strain>
    </source>
</reference>
<proteinExistence type="predicted"/>
<evidence type="ECO:0000313" key="2">
    <source>
        <dbReference type="Proteomes" id="UP000070544"/>
    </source>
</evidence>